<feature type="transmembrane region" description="Helical" evidence="2">
    <location>
        <begin position="21"/>
        <end position="39"/>
    </location>
</feature>
<gene>
    <name evidence="3" type="ORF">RM764_07440</name>
</gene>
<name>A0ABU2TPH5_9ACTN</name>
<feature type="compositionally biased region" description="Basic and acidic residues" evidence="1">
    <location>
        <begin position="542"/>
        <end position="557"/>
    </location>
</feature>
<feature type="region of interest" description="Disordered" evidence="1">
    <location>
        <begin position="338"/>
        <end position="380"/>
    </location>
</feature>
<dbReference type="Proteomes" id="UP001183809">
    <property type="component" value="Unassembled WGS sequence"/>
</dbReference>
<feature type="region of interest" description="Disordered" evidence="1">
    <location>
        <begin position="517"/>
        <end position="557"/>
    </location>
</feature>
<comment type="caution">
    <text evidence="3">The sequence shown here is derived from an EMBL/GenBank/DDBJ whole genome shotgun (WGS) entry which is preliminary data.</text>
</comment>
<feature type="compositionally biased region" description="Basic and acidic residues" evidence="1">
    <location>
        <begin position="339"/>
        <end position="356"/>
    </location>
</feature>
<organism evidence="3 4">
    <name type="scientific">Streptomyces gibsoniae</name>
    <dbReference type="NCBI Taxonomy" id="3075529"/>
    <lineage>
        <taxon>Bacteria</taxon>
        <taxon>Bacillati</taxon>
        <taxon>Actinomycetota</taxon>
        <taxon>Actinomycetes</taxon>
        <taxon>Kitasatosporales</taxon>
        <taxon>Streptomycetaceae</taxon>
        <taxon>Streptomyces</taxon>
    </lineage>
</organism>
<evidence type="ECO:0000256" key="1">
    <source>
        <dbReference type="SAM" id="MobiDB-lite"/>
    </source>
</evidence>
<sequence>MTPPTRRHQSCRAAAFRAVRRAPVAFGAVLSAVALGAVAGAGRDRTATGDLALPLIAAVAAVAVAVYTSVRRRRRTRTRTTPGGRVPTVVPLDELDRRARRLLVETDDCVRTSREELRWAAAQLGDEAIRGYAQALEDAASELATAFGMRQRLDEGEGGARALLEEIVARCGAAGRRLDAQAPGFDGARALERTAREALERAEARSRESVARVAQTDDTLTGLRERYALSACLPVAGHQEVAEDRLSFAASCLHQGRRAAERGETGDATALLRAAEAAVGQADLLAAGVARLASALTAAADALPGALTAMETDLARAAAEPARTDLRTRTAQGRVLVAELRREPGREGVADGKDASGDGTAAGEREAEDRGTADRGVLDPAGALRRIEEVTAGLDRASQRRPEGAPALDRLDRALLVARGSVGAASDYVTTHRGAVGCEARTRLAEAERRLRAAERAGTPGSAAPAPAAALSDAREADAFGRRARQFAERDVRTYGTPYGEGLWTGGAVLGGILLDAPRRPGAPGDGGPASYGGPATRARRGGADLFRRRKRADDRI</sequence>
<keyword evidence="4" id="KW-1185">Reference proteome</keyword>
<feature type="compositionally biased region" description="Basic and acidic residues" evidence="1">
    <location>
        <begin position="363"/>
        <end position="377"/>
    </location>
</feature>
<evidence type="ECO:0000256" key="2">
    <source>
        <dbReference type="SAM" id="Phobius"/>
    </source>
</evidence>
<keyword evidence="2" id="KW-0472">Membrane</keyword>
<protein>
    <submittedName>
        <fullName evidence="3">TPM domain-containing protein</fullName>
    </submittedName>
</protein>
<reference evidence="4" key="1">
    <citation type="submission" date="2023-07" db="EMBL/GenBank/DDBJ databases">
        <title>30 novel species of actinomycetes from the DSMZ collection.</title>
        <authorList>
            <person name="Nouioui I."/>
        </authorList>
    </citation>
    <scope>NUCLEOTIDE SEQUENCE [LARGE SCALE GENOMIC DNA]</scope>
    <source>
        <strain evidence="4">DSM 41699</strain>
    </source>
</reference>
<accession>A0ABU2TPH5</accession>
<evidence type="ECO:0000313" key="3">
    <source>
        <dbReference type="EMBL" id="MDT0462844.1"/>
    </source>
</evidence>
<dbReference type="EMBL" id="JAVREY010000005">
    <property type="protein sequence ID" value="MDT0462844.1"/>
    <property type="molecule type" value="Genomic_DNA"/>
</dbReference>
<feature type="transmembrane region" description="Helical" evidence="2">
    <location>
        <begin position="51"/>
        <end position="70"/>
    </location>
</feature>
<proteinExistence type="predicted"/>
<evidence type="ECO:0000313" key="4">
    <source>
        <dbReference type="Proteomes" id="UP001183809"/>
    </source>
</evidence>
<dbReference type="RefSeq" id="WP_311693167.1">
    <property type="nucleotide sequence ID" value="NZ_JAVREY010000005.1"/>
</dbReference>
<keyword evidence="2" id="KW-1133">Transmembrane helix</keyword>
<keyword evidence="2" id="KW-0812">Transmembrane</keyword>